<feature type="transmembrane region" description="Helical" evidence="1">
    <location>
        <begin position="178"/>
        <end position="199"/>
    </location>
</feature>
<reference evidence="3" key="1">
    <citation type="submission" date="2019-06" db="EMBL/GenBank/DDBJ databases">
        <title>Alistipes onderdonkii subsp. vulgaris subsp. nov., Alistipes dispar sp. nov. and Alistipes communis sp. nov., isolated from human faeces, and creation of Alistipes onderdonkii subsp. onderdonkii subsp. nov.</title>
        <authorList>
            <person name="Sakamoto M."/>
            <person name="Ikeyama N."/>
            <person name="Ogata Y."/>
            <person name="Suda W."/>
            <person name="Iino T."/>
            <person name="Hattori M."/>
            <person name="Ohkuma M."/>
        </authorList>
    </citation>
    <scope>NUCLEOTIDE SEQUENCE [LARGE SCALE GENOMIC DNA]</scope>
    <source>
        <strain evidence="3">5CBH24</strain>
    </source>
</reference>
<proteinExistence type="predicted"/>
<organism evidence="2 3">
    <name type="scientific">Alistipes communis</name>
    <dbReference type="NCBI Taxonomy" id="2585118"/>
    <lineage>
        <taxon>Bacteria</taxon>
        <taxon>Pseudomonadati</taxon>
        <taxon>Bacteroidota</taxon>
        <taxon>Bacteroidia</taxon>
        <taxon>Bacteroidales</taxon>
        <taxon>Rikenellaceae</taxon>
        <taxon>Alistipes</taxon>
    </lineage>
</organism>
<dbReference type="RefSeq" id="WP_141412438.1">
    <property type="nucleotide sequence ID" value="NZ_AP019735.1"/>
</dbReference>
<dbReference type="EMBL" id="AP019735">
    <property type="protein sequence ID" value="BBL03783.1"/>
    <property type="molecule type" value="Genomic_DNA"/>
</dbReference>
<dbReference type="OrthoDB" id="1007314at2"/>
<sequence length="327" mass="35637">MKFGDIIRQPLPVATFTFLVVVIVAFVRAWVTQRFAGEIPAVSAPLGYYTAALRLSWPLLSAAASIVMLFVAGFLIGRSSVRAELYATRCFLAMPLFGVVSCGVLLSSDYLTQSLTLLLLALASRNYYNSFHRHYCFDRMFRGSLYVGLIPLLYAPGAGLLLLIPLVVLLFRRTLREAVVALSGAILPLFFAGFIHWAAGGRFDGPVRQVAAAITSDSGYRFFDGNTLFSLIAWGVIFFLLICSAAGVLLDIRTLKTKPRNILFYNLYVLCVVAGIYFVPYSSPVTLTLAAPAAATLIPVVLTKFNSAAASMFYTVLILLSLVLGLI</sequence>
<dbReference type="GeneID" id="78341814"/>
<dbReference type="Proteomes" id="UP000318946">
    <property type="component" value="Chromosome"/>
</dbReference>
<feature type="transmembrane region" description="Helical" evidence="1">
    <location>
        <begin position="12"/>
        <end position="31"/>
    </location>
</feature>
<feature type="transmembrane region" description="Helical" evidence="1">
    <location>
        <begin position="262"/>
        <end position="279"/>
    </location>
</feature>
<keyword evidence="1" id="KW-0812">Transmembrane</keyword>
<keyword evidence="1" id="KW-1133">Transmembrane helix</keyword>
<dbReference type="AlphaFoldDB" id="A0A4Y1WRS6"/>
<name>A0A4Y1WRS6_9BACT</name>
<evidence type="ECO:0000256" key="1">
    <source>
        <dbReference type="SAM" id="Phobius"/>
    </source>
</evidence>
<evidence type="ECO:0000313" key="3">
    <source>
        <dbReference type="Proteomes" id="UP000318946"/>
    </source>
</evidence>
<feature type="transmembrane region" description="Helical" evidence="1">
    <location>
        <begin position="143"/>
        <end position="171"/>
    </location>
</feature>
<gene>
    <name evidence="2" type="ORF">A5CBH24_10960</name>
</gene>
<feature type="transmembrane region" description="Helical" evidence="1">
    <location>
        <begin position="309"/>
        <end position="326"/>
    </location>
</feature>
<feature type="transmembrane region" description="Helical" evidence="1">
    <location>
        <begin position="51"/>
        <end position="76"/>
    </location>
</feature>
<protein>
    <submittedName>
        <fullName evidence="2">Uncharacterized protein</fullName>
    </submittedName>
</protein>
<evidence type="ECO:0000313" key="2">
    <source>
        <dbReference type="EMBL" id="BBL03783.1"/>
    </source>
</evidence>
<feature type="transmembrane region" description="Helical" evidence="1">
    <location>
        <begin position="96"/>
        <end position="123"/>
    </location>
</feature>
<keyword evidence="3" id="KW-1185">Reference proteome</keyword>
<keyword evidence="1" id="KW-0472">Membrane</keyword>
<dbReference type="KEGG" id="acou:A5CBH24_10960"/>
<feature type="transmembrane region" description="Helical" evidence="1">
    <location>
        <begin position="228"/>
        <end position="250"/>
    </location>
</feature>
<accession>A0A4Y1WRS6</accession>